<feature type="chain" id="PRO_5047551216" description="S-protein homolog" evidence="6">
    <location>
        <begin position="21"/>
        <end position="131"/>
    </location>
</feature>
<dbReference type="GO" id="GO:0060320">
    <property type="term" value="P:rejection of self pollen"/>
    <property type="evidence" value="ECO:0007669"/>
    <property type="project" value="UniProtKB-KW"/>
</dbReference>
<protein>
    <recommendedName>
        <fullName evidence="6">S-protein homolog</fullName>
    </recommendedName>
</protein>
<comment type="similarity">
    <text evidence="2 6">Belongs to the plant self-incompatibility (S1) protein family.</text>
</comment>
<keyword evidence="4 6" id="KW-0964">Secreted</keyword>
<reference evidence="7 8" key="1">
    <citation type="submission" date="2017-11" db="EMBL/GenBank/DDBJ databases">
        <title>De-novo sequencing of pomegranate (Punica granatum L.) genome.</title>
        <authorList>
            <person name="Akparov Z."/>
            <person name="Amiraslanov A."/>
            <person name="Hajiyeva S."/>
            <person name="Abbasov M."/>
            <person name="Kaur K."/>
            <person name="Hamwieh A."/>
            <person name="Solovyev V."/>
            <person name="Salamov A."/>
            <person name="Braich B."/>
            <person name="Kosarev P."/>
            <person name="Mahmoud A."/>
            <person name="Hajiyev E."/>
            <person name="Babayeva S."/>
            <person name="Izzatullayeva V."/>
            <person name="Mammadov A."/>
            <person name="Mammadov A."/>
            <person name="Sharifova S."/>
            <person name="Ojaghi J."/>
            <person name="Eynullazada K."/>
            <person name="Bayramov B."/>
            <person name="Abdulazimova A."/>
            <person name="Shahmuradov I."/>
        </authorList>
    </citation>
    <scope>NUCLEOTIDE SEQUENCE [LARGE SCALE GENOMIC DNA]</scope>
    <source>
        <strain evidence="8">cv. AG2017</strain>
        <tissue evidence="7">Leaf</tissue>
    </source>
</reference>
<gene>
    <name evidence="7" type="ORF">CRG98_033546</name>
</gene>
<organism evidence="7 8">
    <name type="scientific">Punica granatum</name>
    <name type="common">Pomegranate</name>
    <dbReference type="NCBI Taxonomy" id="22663"/>
    <lineage>
        <taxon>Eukaryota</taxon>
        <taxon>Viridiplantae</taxon>
        <taxon>Streptophyta</taxon>
        <taxon>Embryophyta</taxon>
        <taxon>Tracheophyta</taxon>
        <taxon>Spermatophyta</taxon>
        <taxon>Magnoliopsida</taxon>
        <taxon>eudicotyledons</taxon>
        <taxon>Gunneridae</taxon>
        <taxon>Pentapetalae</taxon>
        <taxon>rosids</taxon>
        <taxon>malvids</taxon>
        <taxon>Myrtales</taxon>
        <taxon>Lythraceae</taxon>
        <taxon>Punica</taxon>
    </lineage>
</organism>
<evidence type="ECO:0000256" key="2">
    <source>
        <dbReference type="ARBA" id="ARBA00005581"/>
    </source>
</evidence>
<keyword evidence="5 6" id="KW-0732">Signal</keyword>
<dbReference type="GO" id="GO:0005576">
    <property type="term" value="C:extracellular region"/>
    <property type="evidence" value="ECO:0007669"/>
    <property type="project" value="UniProtKB-SubCell"/>
</dbReference>
<comment type="subcellular location">
    <subcellularLocation>
        <location evidence="1 6">Secreted</location>
    </subcellularLocation>
</comment>
<evidence type="ECO:0000256" key="3">
    <source>
        <dbReference type="ARBA" id="ARBA00022471"/>
    </source>
</evidence>
<dbReference type="PANTHER" id="PTHR31232:SF155">
    <property type="entry name" value="PLANT SELF-INCOMPATIBILITY PROTEIN S1 FAMILY"/>
    <property type="match status" value="1"/>
</dbReference>
<sequence length="131" mass="15436">MAILKPNRFFFLFVVGVVCSVDLPSNFSEDLRPLLVHCRSKDDDLGAQFLLPQPEYLIRFKIDLFRRTRFTCEVEQGQTKTEFTAFTCSRDEDRCRHRDCYWSVGPDGFYFSKDMQNWDKEYPSPPHSPPP</sequence>
<dbReference type="GeneID" id="116214564"/>
<dbReference type="PANTHER" id="PTHR31232">
    <property type="match status" value="1"/>
</dbReference>
<feature type="signal peptide" evidence="6">
    <location>
        <begin position="1"/>
        <end position="20"/>
    </location>
</feature>
<accession>A0A2I0IPY6</accession>
<evidence type="ECO:0000256" key="5">
    <source>
        <dbReference type="ARBA" id="ARBA00022729"/>
    </source>
</evidence>
<dbReference type="OrthoDB" id="1848419at2759"/>
<evidence type="ECO:0000256" key="4">
    <source>
        <dbReference type="ARBA" id="ARBA00022525"/>
    </source>
</evidence>
<evidence type="ECO:0000313" key="7">
    <source>
        <dbReference type="EMBL" id="PKI46052.1"/>
    </source>
</evidence>
<keyword evidence="8" id="KW-1185">Reference proteome</keyword>
<dbReference type="STRING" id="22663.A0A2I0IPY6"/>
<dbReference type="InterPro" id="IPR010264">
    <property type="entry name" value="Self-incomp_S1"/>
</dbReference>
<name>A0A2I0IPY6_PUNGR</name>
<evidence type="ECO:0000256" key="1">
    <source>
        <dbReference type="ARBA" id="ARBA00004613"/>
    </source>
</evidence>
<evidence type="ECO:0000256" key="6">
    <source>
        <dbReference type="RuleBase" id="RU367044"/>
    </source>
</evidence>
<dbReference type="EMBL" id="PGOL01002676">
    <property type="protein sequence ID" value="PKI46052.1"/>
    <property type="molecule type" value="Genomic_DNA"/>
</dbReference>
<keyword evidence="3 6" id="KW-0713">Self-incompatibility</keyword>
<evidence type="ECO:0000313" key="8">
    <source>
        <dbReference type="Proteomes" id="UP000233551"/>
    </source>
</evidence>
<dbReference type="AlphaFoldDB" id="A0A2I0IPY6"/>
<dbReference type="Proteomes" id="UP000233551">
    <property type="component" value="Unassembled WGS sequence"/>
</dbReference>
<comment type="caution">
    <text evidence="7">The sequence shown here is derived from an EMBL/GenBank/DDBJ whole genome shotgun (WGS) entry which is preliminary data.</text>
</comment>
<proteinExistence type="inferred from homology"/>
<dbReference type="Pfam" id="PF05938">
    <property type="entry name" value="Self-incomp_S1"/>
    <property type="match status" value="1"/>
</dbReference>